<dbReference type="EMBL" id="JADNRY010000807">
    <property type="protein sequence ID" value="KAF9026574.1"/>
    <property type="molecule type" value="Genomic_DNA"/>
</dbReference>
<evidence type="ECO:0000313" key="2">
    <source>
        <dbReference type="Proteomes" id="UP000772434"/>
    </source>
</evidence>
<sequence length="482" mass="54447">MPSLSSDSKFKDYCARIRFLLATAVVPFSALMCSCVCQRNILELDAYITWILYMKPTWGKAHSWQKSKMCSVVGGIMDQPDVTEHCFWAGIPVWRVRRVPVTPDVQVMTWHLEPKPLPTMRSVMEKFMSFEDKSPPHPIIWEGYLKSLEYYIAMSKNNRSIAFPASIFDNPQSDPPSAATSAQPETAVTSGSSNITGFHFMFLETPKGTLYVEHPIFVFLFYSPIGNINPVPAPQTASSLRGRNKFEPSVSLLMPPLVVNWVKASRDIGSNFDSNQQPLQGDWRSWDRINELQSLTSTSRGRVATPTVDLTKLKDIVPMWKGVEYLDTIPDETYTSILNNLTITSNPIETEDGEVNGEVDDLAPSENCMRRLGGIEGFSTVRMGFGSSELMQRQAASYNLYRIMQGWCPPYAVIPLDVETATVWWLAPSRQPSVTEVDRTEYLVAHCYICVFSDFFNHPPPDASFYHLMCYLSCHVHILDLS</sequence>
<name>A0A9P5P0P7_9AGAR</name>
<comment type="caution">
    <text evidence="1">The sequence shown here is derived from an EMBL/GenBank/DDBJ whole genome shotgun (WGS) entry which is preliminary data.</text>
</comment>
<keyword evidence="2" id="KW-1185">Reference proteome</keyword>
<dbReference type="OrthoDB" id="2634326at2759"/>
<accession>A0A9P5P0P7</accession>
<dbReference type="AlphaFoldDB" id="A0A9P5P0P7"/>
<protein>
    <submittedName>
        <fullName evidence="1">Uncharacterized protein</fullName>
    </submittedName>
</protein>
<dbReference type="Proteomes" id="UP000772434">
    <property type="component" value="Unassembled WGS sequence"/>
</dbReference>
<evidence type="ECO:0000313" key="1">
    <source>
        <dbReference type="EMBL" id="KAF9026574.1"/>
    </source>
</evidence>
<gene>
    <name evidence="1" type="ORF">BDP27DRAFT_1437468</name>
</gene>
<organism evidence="1 2">
    <name type="scientific">Rhodocollybia butyracea</name>
    <dbReference type="NCBI Taxonomy" id="206335"/>
    <lineage>
        <taxon>Eukaryota</taxon>
        <taxon>Fungi</taxon>
        <taxon>Dikarya</taxon>
        <taxon>Basidiomycota</taxon>
        <taxon>Agaricomycotina</taxon>
        <taxon>Agaricomycetes</taxon>
        <taxon>Agaricomycetidae</taxon>
        <taxon>Agaricales</taxon>
        <taxon>Marasmiineae</taxon>
        <taxon>Omphalotaceae</taxon>
        <taxon>Rhodocollybia</taxon>
    </lineage>
</organism>
<proteinExistence type="predicted"/>
<reference evidence="1" key="1">
    <citation type="submission" date="2020-11" db="EMBL/GenBank/DDBJ databases">
        <authorList>
            <consortium name="DOE Joint Genome Institute"/>
            <person name="Ahrendt S."/>
            <person name="Riley R."/>
            <person name="Andreopoulos W."/>
            <person name="Labutti K."/>
            <person name="Pangilinan J."/>
            <person name="Ruiz-Duenas F.J."/>
            <person name="Barrasa J.M."/>
            <person name="Sanchez-Garcia M."/>
            <person name="Camarero S."/>
            <person name="Miyauchi S."/>
            <person name="Serrano A."/>
            <person name="Linde D."/>
            <person name="Babiker R."/>
            <person name="Drula E."/>
            <person name="Ayuso-Fernandez I."/>
            <person name="Pacheco R."/>
            <person name="Padilla G."/>
            <person name="Ferreira P."/>
            <person name="Barriuso J."/>
            <person name="Kellner H."/>
            <person name="Castanera R."/>
            <person name="Alfaro M."/>
            <person name="Ramirez L."/>
            <person name="Pisabarro A.G."/>
            <person name="Kuo A."/>
            <person name="Tritt A."/>
            <person name="Lipzen A."/>
            <person name="He G."/>
            <person name="Yan M."/>
            <person name="Ng V."/>
            <person name="Cullen D."/>
            <person name="Martin F."/>
            <person name="Rosso M.-N."/>
            <person name="Henrissat B."/>
            <person name="Hibbett D."/>
            <person name="Martinez A.T."/>
            <person name="Grigoriev I.V."/>
        </authorList>
    </citation>
    <scope>NUCLEOTIDE SEQUENCE</scope>
    <source>
        <strain evidence="1">AH 40177</strain>
    </source>
</reference>